<feature type="binding site" evidence="11">
    <location>
        <position position="270"/>
    </location>
    <ligand>
        <name>Mg(2+)</name>
        <dbReference type="ChEBI" id="CHEBI:18420"/>
    </ligand>
</feature>
<evidence type="ECO:0000256" key="4">
    <source>
        <dbReference type="ARBA" id="ARBA00022679"/>
    </source>
</evidence>
<dbReference type="RefSeq" id="WP_229804297.1">
    <property type="nucleotide sequence ID" value="NZ_BMYQ01000017.1"/>
</dbReference>
<name>A0A918J5U0_9RHOB</name>
<gene>
    <name evidence="12" type="primary">apbE</name>
    <name evidence="12" type="ORF">GCM10011452_35900</name>
</gene>
<evidence type="ECO:0000313" key="13">
    <source>
        <dbReference type="Proteomes" id="UP000628984"/>
    </source>
</evidence>
<reference evidence="12" key="2">
    <citation type="submission" date="2020-09" db="EMBL/GenBank/DDBJ databases">
        <authorList>
            <person name="Sun Q."/>
            <person name="Kim S."/>
        </authorList>
    </citation>
    <scope>NUCLEOTIDE SEQUENCE</scope>
    <source>
        <strain evidence="12">KCTC 23714</strain>
    </source>
</reference>
<feature type="binding site" evidence="11">
    <location>
        <position position="274"/>
    </location>
    <ligand>
        <name>Mg(2+)</name>
        <dbReference type="ChEBI" id="CHEBI:18420"/>
    </ligand>
</feature>
<evidence type="ECO:0000256" key="6">
    <source>
        <dbReference type="ARBA" id="ARBA00022827"/>
    </source>
</evidence>
<keyword evidence="13" id="KW-1185">Reference proteome</keyword>
<proteinExistence type="inferred from homology"/>
<keyword evidence="5 10" id="KW-0479">Metal-binding</keyword>
<evidence type="ECO:0000313" key="12">
    <source>
        <dbReference type="EMBL" id="GGW44461.1"/>
    </source>
</evidence>
<sequence>MPKTPIDAFTLSGRTMGTFWQVRLDTPLAAEERHSLTAAFQAAVGEVDQQMSTWNRQSALMRFNAAPCDEWHPLPAPLMTVLEAGLAVSALSGQAFEMNVGAAVRAWGFGPDAINLAAIRQASAAAPVRAADALTLNPAAGLARKAAPLTLDLSGIAKGYGVDRLAETALGHGLTRALCSIDGEVRALGRRADDSPWCVGIDAPDAGHRRGSHSILMLEDGAVATSGDYRHFVEVRGTRLSHTINPLTQAPLLEAPASVTVMAQSCMMADAMATALMVFGPDRGRVLAEAQGLSALFIRRDGTVTGTGHFSETETA</sequence>
<dbReference type="InterPro" id="IPR003374">
    <property type="entry name" value="ApbE-like_sf"/>
</dbReference>
<dbReference type="PIRSF" id="PIRSF006268">
    <property type="entry name" value="ApbE"/>
    <property type="match status" value="1"/>
</dbReference>
<evidence type="ECO:0000256" key="8">
    <source>
        <dbReference type="ARBA" id="ARBA00031306"/>
    </source>
</evidence>
<accession>A0A918J5U0</accession>
<keyword evidence="3 10" id="KW-0285">Flavoprotein</keyword>
<dbReference type="GO" id="GO:0046872">
    <property type="term" value="F:metal ion binding"/>
    <property type="evidence" value="ECO:0007669"/>
    <property type="project" value="UniProtKB-UniRule"/>
</dbReference>
<keyword evidence="4 10" id="KW-0808">Transferase</keyword>
<evidence type="ECO:0000256" key="3">
    <source>
        <dbReference type="ARBA" id="ARBA00022630"/>
    </source>
</evidence>
<dbReference type="PANTHER" id="PTHR30040:SF2">
    <property type="entry name" value="FAD:PROTEIN FMN TRANSFERASE"/>
    <property type="match status" value="1"/>
</dbReference>
<dbReference type="PANTHER" id="PTHR30040">
    <property type="entry name" value="THIAMINE BIOSYNTHESIS LIPOPROTEIN APBE"/>
    <property type="match status" value="1"/>
</dbReference>
<dbReference type="Gene3D" id="3.10.520.10">
    <property type="entry name" value="ApbE-like domains"/>
    <property type="match status" value="1"/>
</dbReference>
<evidence type="ECO:0000256" key="7">
    <source>
        <dbReference type="ARBA" id="ARBA00022842"/>
    </source>
</evidence>
<comment type="caution">
    <text evidence="12">The sequence shown here is derived from an EMBL/GenBank/DDBJ whole genome shotgun (WGS) entry which is preliminary data.</text>
</comment>
<evidence type="ECO:0000256" key="10">
    <source>
        <dbReference type="PIRNR" id="PIRNR006268"/>
    </source>
</evidence>
<evidence type="ECO:0000256" key="11">
    <source>
        <dbReference type="PIRSR" id="PIRSR006268-2"/>
    </source>
</evidence>
<feature type="binding site" evidence="11">
    <location>
        <position position="155"/>
    </location>
    <ligand>
        <name>Mg(2+)</name>
        <dbReference type="ChEBI" id="CHEBI:18420"/>
    </ligand>
</feature>
<reference evidence="12" key="1">
    <citation type="journal article" date="2014" name="Int. J. Syst. Evol. Microbiol.">
        <title>Complete genome sequence of Corynebacterium casei LMG S-19264T (=DSM 44701T), isolated from a smear-ripened cheese.</title>
        <authorList>
            <consortium name="US DOE Joint Genome Institute (JGI-PGF)"/>
            <person name="Walter F."/>
            <person name="Albersmeier A."/>
            <person name="Kalinowski J."/>
            <person name="Ruckert C."/>
        </authorList>
    </citation>
    <scope>NUCLEOTIDE SEQUENCE</scope>
    <source>
        <strain evidence="12">KCTC 23714</strain>
    </source>
</reference>
<protein>
    <recommendedName>
        <fullName evidence="2 10">FAD:protein FMN transferase</fullName>
        <ecNumber evidence="1 10">2.7.1.180</ecNumber>
    </recommendedName>
    <alternativeName>
        <fullName evidence="8 10">Flavin transferase</fullName>
    </alternativeName>
</protein>
<evidence type="ECO:0000256" key="2">
    <source>
        <dbReference type="ARBA" id="ARBA00016337"/>
    </source>
</evidence>
<dbReference type="InterPro" id="IPR024932">
    <property type="entry name" value="ApbE"/>
</dbReference>
<comment type="catalytic activity">
    <reaction evidence="9 10">
        <text>L-threonyl-[protein] + FAD = FMN-L-threonyl-[protein] + AMP + H(+)</text>
        <dbReference type="Rhea" id="RHEA:36847"/>
        <dbReference type="Rhea" id="RHEA-COMP:11060"/>
        <dbReference type="Rhea" id="RHEA-COMP:11061"/>
        <dbReference type="ChEBI" id="CHEBI:15378"/>
        <dbReference type="ChEBI" id="CHEBI:30013"/>
        <dbReference type="ChEBI" id="CHEBI:57692"/>
        <dbReference type="ChEBI" id="CHEBI:74257"/>
        <dbReference type="ChEBI" id="CHEBI:456215"/>
        <dbReference type="EC" id="2.7.1.180"/>
    </reaction>
</comment>
<dbReference type="Proteomes" id="UP000628984">
    <property type="component" value="Unassembled WGS sequence"/>
</dbReference>
<dbReference type="GO" id="GO:0016740">
    <property type="term" value="F:transferase activity"/>
    <property type="evidence" value="ECO:0007669"/>
    <property type="project" value="UniProtKB-UniRule"/>
</dbReference>
<organism evidence="12 13">
    <name type="scientific">Gemmobacter lanyuensis</name>
    <dbReference type="NCBI Taxonomy" id="1054497"/>
    <lineage>
        <taxon>Bacteria</taxon>
        <taxon>Pseudomonadati</taxon>
        <taxon>Pseudomonadota</taxon>
        <taxon>Alphaproteobacteria</taxon>
        <taxon>Rhodobacterales</taxon>
        <taxon>Paracoccaceae</taxon>
        <taxon>Gemmobacter</taxon>
    </lineage>
</organism>
<evidence type="ECO:0000256" key="5">
    <source>
        <dbReference type="ARBA" id="ARBA00022723"/>
    </source>
</evidence>
<keyword evidence="6 10" id="KW-0274">FAD</keyword>
<dbReference type="EC" id="2.7.1.180" evidence="1 10"/>
<dbReference type="Pfam" id="PF02424">
    <property type="entry name" value="ApbE"/>
    <property type="match status" value="1"/>
</dbReference>
<keyword evidence="7 10" id="KW-0460">Magnesium</keyword>
<comment type="similarity">
    <text evidence="10">Belongs to the ApbE family.</text>
</comment>
<comment type="cofactor">
    <cofactor evidence="11">
        <name>Mg(2+)</name>
        <dbReference type="ChEBI" id="CHEBI:18420"/>
    </cofactor>
    <cofactor evidence="11">
        <name>Mn(2+)</name>
        <dbReference type="ChEBI" id="CHEBI:29035"/>
    </cofactor>
    <text evidence="11">Magnesium. Can also use manganese.</text>
</comment>
<dbReference type="AlphaFoldDB" id="A0A918J5U0"/>
<evidence type="ECO:0000256" key="9">
    <source>
        <dbReference type="ARBA" id="ARBA00048540"/>
    </source>
</evidence>
<dbReference type="EMBL" id="BMYQ01000017">
    <property type="protein sequence ID" value="GGW44461.1"/>
    <property type="molecule type" value="Genomic_DNA"/>
</dbReference>
<evidence type="ECO:0000256" key="1">
    <source>
        <dbReference type="ARBA" id="ARBA00011955"/>
    </source>
</evidence>
<dbReference type="SUPFAM" id="SSF143631">
    <property type="entry name" value="ApbE-like"/>
    <property type="match status" value="1"/>
</dbReference>